<dbReference type="AlphaFoldDB" id="A0A6G0YQU6"/>
<keyword evidence="2" id="KW-1185">Reference proteome</keyword>
<dbReference type="OrthoDB" id="6608658at2759"/>
<name>A0A6G0YQU6_APHCR</name>
<protein>
    <submittedName>
        <fullName evidence="1">Uncharacterized protein</fullName>
    </submittedName>
</protein>
<comment type="caution">
    <text evidence="1">The sequence shown here is derived from an EMBL/GenBank/DDBJ whole genome shotgun (WGS) entry which is preliminary data.</text>
</comment>
<proteinExistence type="predicted"/>
<sequence length="93" mass="11222">MELEFSPYYRHAGASEFVLIRPSYCISCRRQTENANPPALRVLKNGRPAVMSYCFFCHKKRIRLVSFDWFYAKTGNRVILKRKRLRRTQYRRT</sequence>
<reference evidence="1 2" key="1">
    <citation type="submission" date="2019-08" db="EMBL/GenBank/DDBJ databases">
        <title>Whole genome of Aphis craccivora.</title>
        <authorList>
            <person name="Voronova N.V."/>
            <person name="Shulinski R.S."/>
            <person name="Bandarenka Y.V."/>
            <person name="Zhorov D.G."/>
            <person name="Warner D."/>
        </authorList>
    </citation>
    <scope>NUCLEOTIDE SEQUENCE [LARGE SCALE GENOMIC DNA]</scope>
    <source>
        <strain evidence="1">180601</strain>
        <tissue evidence="1">Whole Body</tissue>
    </source>
</reference>
<evidence type="ECO:0000313" key="2">
    <source>
        <dbReference type="Proteomes" id="UP000478052"/>
    </source>
</evidence>
<gene>
    <name evidence="1" type="ORF">FWK35_00023574</name>
</gene>
<organism evidence="1 2">
    <name type="scientific">Aphis craccivora</name>
    <name type="common">Cowpea aphid</name>
    <dbReference type="NCBI Taxonomy" id="307492"/>
    <lineage>
        <taxon>Eukaryota</taxon>
        <taxon>Metazoa</taxon>
        <taxon>Ecdysozoa</taxon>
        <taxon>Arthropoda</taxon>
        <taxon>Hexapoda</taxon>
        <taxon>Insecta</taxon>
        <taxon>Pterygota</taxon>
        <taxon>Neoptera</taxon>
        <taxon>Paraneoptera</taxon>
        <taxon>Hemiptera</taxon>
        <taxon>Sternorrhyncha</taxon>
        <taxon>Aphidomorpha</taxon>
        <taxon>Aphidoidea</taxon>
        <taxon>Aphididae</taxon>
        <taxon>Aphidini</taxon>
        <taxon>Aphis</taxon>
        <taxon>Aphis</taxon>
    </lineage>
</organism>
<dbReference type="EMBL" id="VUJU01002860">
    <property type="protein sequence ID" value="KAF0759859.1"/>
    <property type="molecule type" value="Genomic_DNA"/>
</dbReference>
<dbReference type="Proteomes" id="UP000478052">
    <property type="component" value="Unassembled WGS sequence"/>
</dbReference>
<evidence type="ECO:0000313" key="1">
    <source>
        <dbReference type="EMBL" id="KAF0759859.1"/>
    </source>
</evidence>
<accession>A0A6G0YQU6</accession>